<feature type="compositionally biased region" description="Polar residues" evidence="7">
    <location>
        <begin position="307"/>
        <end position="319"/>
    </location>
</feature>
<evidence type="ECO:0000256" key="1">
    <source>
        <dbReference type="ARBA" id="ARBA00004429"/>
    </source>
</evidence>
<dbReference type="Gene3D" id="6.10.340.10">
    <property type="match status" value="1"/>
</dbReference>
<keyword evidence="2" id="KW-0997">Cell inner membrane</keyword>
<dbReference type="EMBL" id="NRRE01000007">
    <property type="protein sequence ID" value="MBK1695826.1"/>
    <property type="molecule type" value="Genomic_DNA"/>
</dbReference>
<dbReference type="InterPro" id="IPR004089">
    <property type="entry name" value="MCPsignal_dom"/>
</dbReference>
<feature type="domain" description="T-SNARE coiled-coil homology" evidence="10">
    <location>
        <begin position="458"/>
        <end position="520"/>
    </location>
</feature>
<dbReference type="SMART" id="SM00304">
    <property type="entry name" value="HAMP"/>
    <property type="match status" value="1"/>
</dbReference>
<evidence type="ECO:0000256" key="5">
    <source>
        <dbReference type="PROSITE-ProRule" id="PRU00284"/>
    </source>
</evidence>
<dbReference type="PANTHER" id="PTHR32089">
    <property type="entry name" value="METHYL-ACCEPTING CHEMOTAXIS PROTEIN MCPB"/>
    <property type="match status" value="1"/>
</dbReference>
<name>A0A934QEX2_9PROT</name>
<comment type="caution">
    <text evidence="12">The sequence shown here is derived from an EMBL/GenBank/DDBJ whole genome shotgun (WGS) entry which is preliminary data.</text>
</comment>
<dbReference type="Pfam" id="PF00015">
    <property type="entry name" value="MCPsignal"/>
    <property type="match status" value="1"/>
</dbReference>
<feature type="transmembrane region" description="Helical" evidence="8">
    <location>
        <begin position="187"/>
        <end position="212"/>
    </location>
</feature>
<dbReference type="InterPro" id="IPR000727">
    <property type="entry name" value="T_SNARE_dom"/>
</dbReference>
<keyword evidence="8" id="KW-1133">Transmembrane helix</keyword>
<accession>A0A934QEX2</accession>
<keyword evidence="8" id="KW-0472">Membrane</keyword>
<evidence type="ECO:0000313" key="13">
    <source>
        <dbReference type="Proteomes" id="UP000778970"/>
    </source>
</evidence>
<proteinExistence type="inferred from homology"/>
<evidence type="ECO:0000256" key="4">
    <source>
        <dbReference type="ARBA" id="ARBA00029447"/>
    </source>
</evidence>
<protein>
    <submittedName>
        <fullName evidence="12">Methyl-accepting chemotaxis protein</fullName>
    </submittedName>
</protein>
<dbReference type="GO" id="GO:0007165">
    <property type="term" value="P:signal transduction"/>
    <property type="evidence" value="ECO:0007669"/>
    <property type="project" value="UniProtKB-KW"/>
</dbReference>
<keyword evidence="13" id="KW-1185">Reference proteome</keyword>
<evidence type="ECO:0000256" key="8">
    <source>
        <dbReference type="SAM" id="Phobius"/>
    </source>
</evidence>
<dbReference type="InterPro" id="IPR003660">
    <property type="entry name" value="HAMP_dom"/>
</dbReference>
<keyword evidence="2" id="KW-1003">Cell membrane</keyword>
<dbReference type="AlphaFoldDB" id="A0A934QEX2"/>
<evidence type="ECO:0000259" key="9">
    <source>
        <dbReference type="PROSITE" id="PS50111"/>
    </source>
</evidence>
<reference evidence="12" key="1">
    <citation type="submission" date="2017-08" db="EMBL/GenBank/DDBJ databases">
        <authorList>
            <person name="Imhoff J.F."/>
            <person name="Rahn T."/>
            <person name="Kuenzel S."/>
            <person name="Neulinger S.C."/>
        </authorList>
    </citation>
    <scope>NUCLEOTIDE SEQUENCE</scope>
    <source>
        <strain evidence="12">DSM 9154</strain>
    </source>
</reference>
<dbReference type="SUPFAM" id="SSF58104">
    <property type="entry name" value="Methyl-accepting chemotaxis protein (MCP) signaling domain"/>
    <property type="match status" value="1"/>
</dbReference>
<organism evidence="12 13">
    <name type="scientific">Rhodovibrio salinarum</name>
    <dbReference type="NCBI Taxonomy" id="1087"/>
    <lineage>
        <taxon>Bacteria</taxon>
        <taxon>Pseudomonadati</taxon>
        <taxon>Pseudomonadota</taxon>
        <taxon>Alphaproteobacteria</taxon>
        <taxon>Rhodospirillales</taxon>
        <taxon>Rhodovibrionaceae</taxon>
        <taxon>Rhodovibrio</taxon>
    </lineage>
</organism>
<sequence>MLGKLRDLGVAKKILLAFGLTSIVTALCLAFIVMQINRADRMQAETALTMERLDALDAIGTAVTDQQNGVRGFVASGDPVDLDPYRDGRETYKAEMAHLRAMVPADDPLRARLGELDQAIAKWRAEAAEPQISLMQHPDTVSQARALGATGAGAAEMNAFNTLLTDLTGAAATAVEDRSEAQHTAFVWTYFAAAIGGLLALAIAGVMGVWLYRGLGGPVVRMTGAMRALADGNNAAIIPDTDRRDEIGEMAQAVDVFKQAMERNAEMAREAAEQQEKQAARGRKVEELTKNFDAAIGELLKTLDNSTNELSTSADNMSSVAEETTRQSTSAASAADQASANVNAVASATEELSSSIKEISRQVAQSARLADDTSQEAGEANTVVSKLDSNAREIGDVVQLINDIAEQTNLLALNATIEAARAGDAGKGFAVVAQEVKSLANQTSKATEEIGRQINGMQSATSSTVSALQKIITRISEMHEITTTVASAVEEQESATGEIARNVEQAAEGANEVSRNISGVSEAASTGGSSANQVLQASNDLKAEAERLRSEVDTFLQEVRAA</sequence>
<gene>
    <name evidence="12" type="ORF">CKO21_01020</name>
</gene>
<evidence type="ECO:0000256" key="2">
    <source>
        <dbReference type="ARBA" id="ARBA00022519"/>
    </source>
</evidence>
<dbReference type="SMART" id="SM00283">
    <property type="entry name" value="MA"/>
    <property type="match status" value="1"/>
</dbReference>
<dbReference type="PROSITE" id="PS50885">
    <property type="entry name" value="HAMP"/>
    <property type="match status" value="1"/>
</dbReference>
<dbReference type="PROSITE" id="PS50111">
    <property type="entry name" value="CHEMOTAXIS_TRANSDUC_2"/>
    <property type="match status" value="1"/>
</dbReference>
<dbReference type="PANTHER" id="PTHR32089:SF112">
    <property type="entry name" value="LYSOZYME-LIKE PROTEIN-RELATED"/>
    <property type="match status" value="1"/>
</dbReference>
<keyword evidence="3 5" id="KW-0807">Transducer</keyword>
<dbReference type="Pfam" id="PF00672">
    <property type="entry name" value="HAMP"/>
    <property type="match status" value="1"/>
</dbReference>
<dbReference type="Gene3D" id="1.10.287.950">
    <property type="entry name" value="Methyl-accepting chemotaxis protein"/>
    <property type="match status" value="1"/>
</dbReference>
<dbReference type="GO" id="GO:0005886">
    <property type="term" value="C:plasma membrane"/>
    <property type="evidence" value="ECO:0007669"/>
    <property type="project" value="UniProtKB-SubCell"/>
</dbReference>
<dbReference type="InterPro" id="IPR007891">
    <property type="entry name" value="CHASE3"/>
</dbReference>
<comment type="similarity">
    <text evidence="4">Belongs to the methyl-accepting chemotaxis (MCP) protein family.</text>
</comment>
<dbReference type="PROSITE" id="PS50192">
    <property type="entry name" value="T_SNARE"/>
    <property type="match status" value="1"/>
</dbReference>
<dbReference type="CDD" id="cd06225">
    <property type="entry name" value="HAMP"/>
    <property type="match status" value="1"/>
</dbReference>
<keyword evidence="8" id="KW-0812">Transmembrane</keyword>
<dbReference type="Pfam" id="PF05227">
    <property type="entry name" value="CHASE3"/>
    <property type="match status" value="1"/>
</dbReference>
<feature type="transmembrane region" description="Helical" evidence="8">
    <location>
        <begin position="14"/>
        <end position="34"/>
    </location>
</feature>
<evidence type="ECO:0000259" key="10">
    <source>
        <dbReference type="PROSITE" id="PS50192"/>
    </source>
</evidence>
<feature type="domain" description="Methyl-accepting transducer" evidence="9">
    <location>
        <begin position="306"/>
        <end position="542"/>
    </location>
</feature>
<evidence type="ECO:0000256" key="3">
    <source>
        <dbReference type="ARBA" id="ARBA00023224"/>
    </source>
</evidence>
<feature type="compositionally biased region" description="Low complexity" evidence="7">
    <location>
        <begin position="326"/>
        <end position="336"/>
    </location>
</feature>
<feature type="coiled-coil region" evidence="6">
    <location>
        <begin position="531"/>
        <end position="558"/>
    </location>
</feature>
<feature type="region of interest" description="Disordered" evidence="7">
    <location>
        <begin position="307"/>
        <end position="336"/>
    </location>
</feature>
<evidence type="ECO:0000256" key="6">
    <source>
        <dbReference type="SAM" id="Coils"/>
    </source>
</evidence>
<keyword evidence="6" id="KW-0175">Coiled coil</keyword>
<feature type="domain" description="HAMP" evidence="11">
    <location>
        <begin position="213"/>
        <end position="266"/>
    </location>
</feature>
<reference evidence="12" key="2">
    <citation type="journal article" date="2020" name="Microorganisms">
        <title>Osmotic Adaptation and Compatible Solute Biosynthesis of Phototrophic Bacteria as Revealed from Genome Analyses.</title>
        <authorList>
            <person name="Imhoff J.F."/>
            <person name="Rahn T."/>
            <person name="Kunzel S."/>
            <person name="Keller A."/>
            <person name="Neulinger S.C."/>
        </authorList>
    </citation>
    <scope>NUCLEOTIDE SEQUENCE</scope>
    <source>
        <strain evidence="12">DSM 9154</strain>
    </source>
</reference>
<comment type="subcellular location">
    <subcellularLocation>
        <location evidence="1">Cell inner membrane</location>
        <topology evidence="1">Multi-pass membrane protein</topology>
    </subcellularLocation>
</comment>
<evidence type="ECO:0000259" key="11">
    <source>
        <dbReference type="PROSITE" id="PS50885"/>
    </source>
</evidence>
<evidence type="ECO:0000256" key="7">
    <source>
        <dbReference type="SAM" id="MobiDB-lite"/>
    </source>
</evidence>
<dbReference type="Proteomes" id="UP000778970">
    <property type="component" value="Unassembled WGS sequence"/>
</dbReference>
<evidence type="ECO:0000313" key="12">
    <source>
        <dbReference type="EMBL" id="MBK1695826.1"/>
    </source>
</evidence>